<name>A0A0E0UW61_LISMM</name>
<dbReference type="Proteomes" id="UP000000486">
    <property type="component" value="Chromosome"/>
</dbReference>
<evidence type="ECO:0008006" key="3">
    <source>
        <dbReference type="Google" id="ProtNLM"/>
    </source>
</evidence>
<evidence type="ECO:0000313" key="1">
    <source>
        <dbReference type="EMBL" id="AEH92333.1"/>
    </source>
</evidence>
<gene>
    <name evidence="1" type="ordered locus">LMM7_1328</name>
</gene>
<dbReference type="RefSeq" id="WP_003730329.1">
    <property type="nucleotide sequence ID" value="NC_017537.1"/>
</dbReference>
<dbReference type="AlphaFoldDB" id="A0A0E0UW61"/>
<sequence length="87" mass="10305">MERPDNQLILMVLEVVKNPLYNIKSLTINFLQGEIVGNSTRNELLYCTYWLEFHGFILRDEKGDNQKYYSMTKQGDFLLQKIKNELS</sequence>
<dbReference type="InterPro" id="IPR021464">
    <property type="entry name" value="DUF3116"/>
</dbReference>
<accession>A0A0E0UW61</accession>
<reference evidence="1 2" key="1">
    <citation type="journal article" date="2011" name="J. Bacteriol.">
        <title>Genome sequence of the nonpathogenic Listeria monocytogenes serovar 4a strain M7.</title>
        <authorList>
            <person name="Chen J."/>
            <person name="Xia Y."/>
            <person name="Cheng C."/>
            <person name="Fang C."/>
            <person name="Shan Y."/>
            <person name="Jin G."/>
            <person name="Fang W."/>
        </authorList>
    </citation>
    <scope>NUCLEOTIDE SEQUENCE [LARGE SCALE GENOMIC DNA]</scope>
    <source>
        <strain evidence="1 2">M7</strain>
    </source>
</reference>
<evidence type="ECO:0000313" key="2">
    <source>
        <dbReference type="Proteomes" id="UP000000486"/>
    </source>
</evidence>
<organism evidence="1 2">
    <name type="scientific">Listeria monocytogenes serotype 4a (strain M7)</name>
    <dbReference type="NCBI Taxonomy" id="1030009"/>
    <lineage>
        <taxon>Bacteria</taxon>
        <taxon>Bacillati</taxon>
        <taxon>Bacillota</taxon>
        <taxon>Bacilli</taxon>
        <taxon>Bacillales</taxon>
        <taxon>Listeriaceae</taxon>
        <taxon>Listeria</taxon>
    </lineage>
</organism>
<protein>
    <recommendedName>
        <fullName evidence="3">DUF3116 domain-containing protein</fullName>
    </recommendedName>
</protein>
<dbReference type="Pfam" id="PF11313">
    <property type="entry name" value="DUF3116"/>
    <property type="match status" value="1"/>
</dbReference>
<dbReference type="EMBL" id="CP002816">
    <property type="protein sequence ID" value="AEH92333.1"/>
    <property type="molecule type" value="Genomic_DNA"/>
</dbReference>
<dbReference type="HOGENOM" id="CLU_2479612_0_0_9"/>
<dbReference type="KEGG" id="lmq:LMM7_1328"/>
<dbReference type="PATRIC" id="fig|1030009.3.peg.1316"/>
<proteinExistence type="predicted"/>